<gene>
    <name evidence="2" type="ORF">S01H1_01068</name>
</gene>
<dbReference type="PANTHER" id="PTHR42924:SF3">
    <property type="entry name" value="POLYMERASE_HISTIDINOL PHOSPHATASE N-TERMINAL DOMAIN-CONTAINING PROTEIN"/>
    <property type="match status" value="1"/>
</dbReference>
<accession>X0SQ33</accession>
<organism evidence="2">
    <name type="scientific">marine sediment metagenome</name>
    <dbReference type="NCBI Taxonomy" id="412755"/>
    <lineage>
        <taxon>unclassified sequences</taxon>
        <taxon>metagenomes</taxon>
        <taxon>ecological metagenomes</taxon>
    </lineage>
</organism>
<dbReference type="Pfam" id="PF02811">
    <property type="entry name" value="PHP"/>
    <property type="match status" value="1"/>
</dbReference>
<proteinExistence type="predicted"/>
<dbReference type="Gene3D" id="3.20.20.140">
    <property type="entry name" value="Metal-dependent hydrolases"/>
    <property type="match status" value="1"/>
</dbReference>
<dbReference type="GO" id="GO:0035312">
    <property type="term" value="F:5'-3' DNA exonuclease activity"/>
    <property type="evidence" value="ECO:0007669"/>
    <property type="project" value="TreeGrafter"/>
</dbReference>
<sequence>MASRADLHTHSTFSDGVLSPTELIDLAYRLGVRIMALTDHDTIEGLPEAFATAARYPDLTLIPGVEISTDIPGSEVHVVGHFIDWKDEEFQRRLEQMRQSRLGRARKMVDKLGTLGKPVSWDRVQSLASEGAIGRPHIARALVEAGHVATVNEAFDLYLSRNGPAYVQREHLAPAKVVEMITAANGLPTLAHPRELDGLEELLPQLKTAGLIGMEVYYQDYSPGEVERLHAVADRFALIPLGGSDYHGMGGPQQREPGDIPLPDEPVQRLLALARERGAPGAV</sequence>
<dbReference type="SMART" id="SM00481">
    <property type="entry name" value="POLIIIAc"/>
    <property type="match status" value="1"/>
</dbReference>
<feature type="domain" description="Polymerase/histidinol phosphatase N-terminal" evidence="1">
    <location>
        <begin position="5"/>
        <end position="71"/>
    </location>
</feature>
<dbReference type="EMBL" id="BARS01000432">
    <property type="protein sequence ID" value="GAF77251.1"/>
    <property type="molecule type" value="Genomic_DNA"/>
</dbReference>
<comment type="caution">
    <text evidence="2">The sequence shown here is derived from an EMBL/GenBank/DDBJ whole genome shotgun (WGS) entry which is preliminary data.</text>
</comment>
<dbReference type="GO" id="GO:0004534">
    <property type="term" value="F:5'-3' RNA exonuclease activity"/>
    <property type="evidence" value="ECO:0007669"/>
    <property type="project" value="TreeGrafter"/>
</dbReference>
<dbReference type="InterPro" id="IPR003141">
    <property type="entry name" value="Pol/His_phosphatase_N"/>
</dbReference>
<reference evidence="2" key="1">
    <citation type="journal article" date="2014" name="Front. Microbiol.">
        <title>High frequency of phylogenetically diverse reductive dehalogenase-homologous genes in deep subseafloor sedimentary metagenomes.</title>
        <authorList>
            <person name="Kawai M."/>
            <person name="Futagami T."/>
            <person name="Toyoda A."/>
            <person name="Takaki Y."/>
            <person name="Nishi S."/>
            <person name="Hori S."/>
            <person name="Arai W."/>
            <person name="Tsubouchi T."/>
            <person name="Morono Y."/>
            <person name="Uchiyama I."/>
            <person name="Ito T."/>
            <person name="Fujiyama A."/>
            <person name="Inagaki F."/>
            <person name="Takami H."/>
        </authorList>
    </citation>
    <scope>NUCLEOTIDE SEQUENCE</scope>
    <source>
        <strain evidence="2">Expedition CK06-06</strain>
    </source>
</reference>
<dbReference type="InterPro" id="IPR004013">
    <property type="entry name" value="PHP_dom"/>
</dbReference>
<evidence type="ECO:0000313" key="2">
    <source>
        <dbReference type="EMBL" id="GAF77251.1"/>
    </source>
</evidence>
<evidence type="ECO:0000259" key="1">
    <source>
        <dbReference type="SMART" id="SM00481"/>
    </source>
</evidence>
<name>X0SQ33_9ZZZZ</name>
<dbReference type="InterPro" id="IPR016195">
    <property type="entry name" value="Pol/histidinol_Pase-like"/>
</dbReference>
<dbReference type="Gene3D" id="1.10.150.650">
    <property type="match status" value="1"/>
</dbReference>
<dbReference type="CDD" id="cd07438">
    <property type="entry name" value="PHP_HisPPase_AMP"/>
    <property type="match status" value="1"/>
</dbReference>
<dbReference type="PANTHER" id="PTHR42924">
    <property type="entry name" value="EXONUCLEASE"/>
    <property type="match status" value="1"/>
</dbReference>
<dbReference type="InterPro" id="IPR052018">
    <property type="entry name" value="PHP_domain"/>
</dbReference>
<dbReference type="SUPFAM" id="SSF89550">
    <property type="entry name" value="PHP domain-like"/>
    <property type="match status" value="1"/>
</dbReference>
<dbReference type="AlphaFoldDB" id="X0SQ33"/>
<protein>
    <recommendedName>
        <fullName evidence="1">Polymerase/histidinol phosphatase N-terminal domain-containing protein</fullName>
    </recommendedName>
</protein>